<dbReference type="RefSeq" id="WP_330145062.1">
    <property type="nucleotide sequence ID" value="NZ_JAZDQU010000001.1"/>
</dbReference>
<comment type="caution">
    <text evidence="1">The sequence shown here is derived from an EMBL/GenBank/DDBJ whole genome shotgun (WGS) entry which is preliminary data.</text>
</comment>
<proteinExistence type="predicted"/>
<dbReference type="EMBL" id="JAZDQU010000001">
    <property type="protein sequence ID" value="MEE1884144.1"/>
    <property type="molecule type" value="Genomic_DNA"/>
</dbReference>
<dbReference type="Pfam" id="PF05960">
    <property type="entry name" value="DUF885"/>
    <property type="match status" value="1"/>
</dbReference>
<sequence>MNRNFLWVFSLFFSLLIFTSAIKINDLNMVVVISEYQADNQMMNRKYPIKYSDAYFKRMHQFYQDWDKKLKSIDYAKLSVNEQVDYQLLKRNISINYKQLMENEVAKNKLLPILSWKNYIEEFQRLRSVGTVQDGNKVAKDFEFLISKVDETIKTLDNYNEIEAKDFVKAYEIAEQYRLALVESFKFYDGYDPVFTQQVKPIYLKAESSLRNLIKAYSVKSAKVKQVDDGSGIIGNPIGREAFIKALEGEMIAYTPEELIDVALKEFAWSDREMLKASNEMGFGDDWKKALEKVKGDYVPQGKQPELIKFLADEAVEFIESKNLITIPELAKEGWSMRMLSAQEQLTAPFFLGGESILIAYPTDGMTDTAKMMSLRGNNKHFARATVHHELIPGHNLQYYMQNRYKTYRRPFGTPFWSEGWALYWEMLLWDNNFAKSPENRVGMLFWRMHRSARIIFSTNYHLGKWTPQQCIDFLVNRVGFERANAEAEVRRSFTGGYGPLYQIAYMIGGLQFRALHKEMVASGKMTNKAFHDKILQNNSMPVDLVRVILNNKPIPENYKANWKFVDKL</sequence>
<evidence type="ECO:0000313" key="2">
    <source>
        <dbReference type="Proteomes" id="UP001337681"/>
    </source>
</evidence>
<evidence type="ECO:0000313" key="1">
    <source>
        <dbReference type="EMBL" id="MEE1884144.1"/>
    </source>
</evidence>
<reference evidence="1 2" key="1">
    <citation type="submission" date="2024-01" db="EMBL/GenBank/DDBJ databases">
        <title>Pedobacter sp. nov., isolated from oil-contaminated soil.</title>
        <authorList>
            <person name="Le N.T.T."/>
        </authorList>
    </citation>
    <scope>NUCLEOTIDE SEQUENCE [LARGE SCALE GENOMIC DNA]</scope>
    <source>
        <strain evidence="1 2">VNH31</strain>
    </source>
</reference>
<name>A0ABU7GYN9_9SPHI</name>
<dbReference type="InterPro" id="IPR010281">
    <property type="entry name" value="DUF885"/>
</dbReference>
<dbReference type="PANTHER" id="PTHR33361:SF2">
    <property type="entry name" value="DUF885 DOMAIN-CONTAINING PROTEIN"/>
    <property type="match status" value="1"/>
</dbReference>
<keyword evidence="2" id="KW-1185">Reference proteome</keyword>
<dbReference type="Proteomes" id="UP001337681">
    <property type="component" value="Unassembled WGS sequence"/>
</dbReference>
<accession>A0ABU7GYN9</accession>
<dbReference type="PANTHER" id="PTHR33361">
    <property type="entry name" value="GLR0591 PROTEIN"/>
    <property type="match status" value="1"/>
</dbReference>
<gene>
    <name evidence="1" type="ORF">VRU49_01815</name>
</gene>
<organism evidence="1 2">
    <name type="scientific">Pedobacter flavus</name>
    <dbReference type="NCBI Taxonomy" id="3113906"/>
    <lineage>
        <taxon>Bacteria</taxon>
        <taxon>Pseudomonadati</taxon>
        <taxon>Bacteroidota</taxon>
        <taxon>Sphingobacteriia</taxon>
        <taxon>Sphingobacteriales</taxon>
        <taxon>Sphingobacteriaceae</taxon>
        <taxon>Pedobacter</taxon>
    </lineage>
</organism>
<protein>
    <submittedName>
        <fullName evidence="1">DUF885 domain-containing protein</fullName>
    </submittedName>
</protein>